<dbReference type="AlphaFoldDB" id="A0A238FQ57"/>
<organism evidence="1 2">
    <name type="scientific">Microbotryum intermedium</name>
    <dbReference type="NCBI Taxonomy" id="269621"/>
    <lineage>
        <taxon>Eukaryota</taxon>
        <taxon>Fungi</taxon>
        <taxon>Dikarya</taxon>
        <taxon>Basidiomycota</taxon>
        <taxon>Pucciniomycotina</taxon>
        <taxon>Microbotryomycetes</taxon>
        <taxon>Microbotryales</taxon>
        <taxon>Microbotryaceae</taxon>
        <taxon>Microbotryum</taxon>
    </lineage>
</organism>
<name>A0A238FQ57_9BASI</name>
<evidence type="ECO:0000313" key="2">
    <source>
        <dbReference type="Proteomes" id="UP000198372"/>
    </source>
</evidence>
<keyword evidence="2" id="KW-1185">Reference proteome</keyword>
<gene>
    <name evidence="1" type="ORF">BQ2448_7151</name>
</gene>
<accession>A0A238FQ57</accession>
<protein>
    <submittedName>
        <fullName evidence="1">BQ2448_7151 protein</fullName>
    </submittedName>
</protein>
<evidence type="ECO:0000313" key="1">
    <source>
        <dbReference type="EMBL" id="SCV73226.1"/>
    </source>
</evidence>
<reference evidence="2" key="1">
    <citation type="submission" date="2016-09" db="EMBL/GenBank/DDBJ databases">
        <authorList>
            <person name="Jeantristanb JTB J.-T."/>
            <person name="Ricardo R."/>
        </authorList>
    </citation>
    <scope>NUCLEOTIDE SEQUENCE [LARGE SCALE GENOMIC DNA]</scope>
</reference>
<dbReference type="Proteomes" id="UP000198372">
    <property type="component" value="Unassembled WGS sequence"/>
</dbReference>
<proteinExistence type="predicted"/>
<sequence length="202" mass="22097">MAHSAIKDPTTQIAMLTCLMRSPLDASMFSPSCILSGSTNFNVWNRHLLDVLGEQAYTFLTSGTPPLAWTSVDTELWDDHCIHIVTTSVNPATISPLFLEIDDHDISAHHYWMLLNTRYTSCDIQASIQLACRLANLAAFPAGKDNISAWCTNICALLHDCRTSAIDFEQLASACILNALPTSLSDLHSTIDTAHSFSGTIL</sequence>
<dbReference type="EMBL" id="FMSP01000017">
    <property type="protein sequence ID" value="SCV73226.1"/>
    <property type="molecule type" value="Genomic_DNA"/>
</dbReference>